<gene>
    <name evidence="1" type="ORF">EYF80_025660</name>
</gene>
<evidence type="ECO:0000313" key="2">
    <source>
        <dbReference type="Proteomes" id="UP000314294"/>
    </source>
</evidence>
<organism evidence="1 2">
    <name type="scientific">Liparis tanakae</name>
    <name type="common">Tanaka's snailfish</name>
    <dbReference type="NCBI Taxonomy" id="230148"/>
    <lineage>
        <taxon>Eukaryota</taxon>
        <taxon>Metazoa</taxon>
        <taxon>Chordata</taxon>
        <taxon>Craniata</taxon>
        <taxon>Vertebrata</taxon>
        <taxon>Euteleostomi</taxon>
        <taxon>Actinopterygii</taxon>
        <taxon>Neopterygii</taxon>
        <taxon>Teleostei</taxon>
        <taxon>Neoteleostei</taxon>
        <taxon>Acanthomorphata</taxon>
        <taxon>Eupercaria</taxon>
        <taxon>Perciformes</taxon>
        <taxon>Cottioidei</taxon>
        <taxon>Cottales</taxon>
        <taxon>Liparidae</taxon>
        <taxon>Liparis</taxon>
    </lineage>
</organism>
<evidence type="ECO:0000313" key="1">
    <source>
        <dbReference type="EMBL" id="TNN64162.1"/>
    </source>
</evidence>
<comment type="caution">
    <text evidence="1">The sequence shown here is derived from an EMBL/GenBank/DDBJ whole genome shotgun (WGS) entry which is preliminary data.</text>
</comment>
<accession>A0A4Z2HH30</accession>
<reference evidence="1 2" key="1">
    <citation type="submission" date="2019-03" db="EMBL/GenBank/DDBJ databases">
        <title>First draft genome of Liparis tanakae, snailfish: a comprehensive survey of snailfish specific genes.</title>
        <authorList>
            <person name="Kim W."/>
            <person name="Song I."/>
            <person name="Jeong J.-H."/>
            <person name="Kim D."/>
            <person name="Kim S."/>
            <person name="Ryu S."/>
            <person name="Song J.Y."/>
            <person name="Lee S.K."/>
        </authorList>
    </citation>
    <scope>NUCLEOTIDE SEQUENCE [LARGE SCALE GENOMIC DNA]</scope>
    <source>
        <tissue evidence="1">Muscle</tissue>
    </source>
</reference>
<dbReference type="AlphaFoldDB" id="A0A4Z2HH30"/>
<name>A0A4Z2HH30_9TELE</name>
<dbReference type="Proteomes" id="UP000314294">
    <property type="component" value="Unassembled WGS sequence"/>
</dbReference>
<protein>
    <submittedName>
        <fullName evidence="1">Uncharacterized protein</fullName>
    </submittedName>
</protein>
<dbReference type="EMBL" id="SRLO01000258">
    <property type="protein sequence ID" value="TNN64162.1"/>
    <property type="molecule type" value="Genomic_DNA"/>
</dbReference>
<keyword evidence="2" id="KW-1185">Reference proteome</keyword>
<proteinExistence type="predicted"/>
<sequence length="159" mass="18170">MFRSQEEEKHQILLLFATWSNEAKWKWKVSGHLHCPPEAFRTRVFFFITTCLDWCISTLTKKASEVETNSVLVEEELLFFFFFLSLSLSLQSGSSTLGDWGGGRREVLGGEDLDLDASVDRLKTGGLIVDHQLLCVFSKMMLIFFPAQDFEALSLESFD</sequence>